<gene>
    <name evidence="2" type="ORF">N8K70_09630</name>
</gene>
<reference evidence="2 3" key="1">
    <citation type="submission" date="2023-02" db="EMBL/GenBank/DDBJ databases">
        <title>Microbacterium betulae sp. nov., isolated from birch wood.</title>
        <authorList>
            <person name="Pasciak M."/>
            <person name="Pawlik K.J."/>
            <person name="Martynowski D."/>
            <person name="Laczmanski L."/>
            <person name="Ciekot J."/>
            <person name="Szponar B."/>
            <person name="Wojcik-Fatla A."/>
            <person name="Mackiewicz B."/>
            <person name="Farian E."/>
            <person name="Cholewa G."/>
            <person name="Cholewa A."/>
            <person name="Dutkiewicz J."/>
        </authorList>
    </citation>
    <scope>NUCLEOTIDE SEQUENCE [LARGE SCALE GENOMIC DNA]</scope>
    <source>
        <strain evidence="2 3">AB</strain>
    </source>
</reference>
<name>A0AA97FEI6_9MICO</name>
<keyword evidence="3" id="KW-1185">Reference proteome</keyword>
<dbReference type="RefSeq" id="WP_317138131.1">
    <property type="nucleotide sequence ID" value="NZ_CP118157.1"/>
</dbReference>
<dbReference type="AlphaFoldDB" id="A0AA97FEI6"/>
<dbReference type="KEGG" id="mbet:N8K70_09630"/>
<dbReference type="Proteomes" id="UP001305498">
    <property type="component" value="Chromosome"/>
</dbReference>
<sequence length="471" mass="49217">MTSHDDVTNDPQPRDGDSVRVIFPIGMLGGGISEETVARGISLGADAIAVDGGSTDSGPHYLGAGIAKTSRGSLKSDLRTILVAGRRAGIPVVVTTCGTSGTDSGVEWVAGIAQEIADEEALTFTLAKIYSELTRESVLAALADGRIASLEPAGPLTAETVGRCEHIVGLMGHVPIAEALAAGADLVLTGRASDTASVAGIALERGIAAGPTWHAAKTVECGSQCTTDPLGGGVLVEIDDAGFSIHPLDDTSAATPMTVAAHMLYENADPFRLREPSGTLDTSAAVYTAVDERVTRVEGSVFEEAAQPTIKLEGAAIGGYETVSLVGIRDPHILAHMDAWLERFAGELARRVRTHLGLEEGQYDAELRAYGHNAVLGALEPDGEPPREAGVLFRSRAADQATATAIAKIANPLMLHLPLEGMTHLPSFAFATSPAEIDRGASYEFVLQHTIDVDDEGELFRAEYQEVAPRA</sequence>
<dbReference type="InterPro" id="IPR010839">
    <property type="entry name" value="AtuA_N"/>
</dbReference>
<protein>
    <submittedName>
        <fullName evidence="2">Acyclic terpene utilization AtuA family protein</fullName>
    </submittedName>
</protein>
<organism evidence="2 3">
    <name type="scientific">Microbacterium betulae</name>
    <dbReference type="NCBI Taxonomy" id="2981139"/>
    <lineage>
        <taxon>Bacteria</taxon>
        <taxon>Bacillati</taxon>
        <taxon>Actinomycetota</taxon>
        <taxon>Actinomycetes</taxon>
        <taxon>Micrococcales</taxon>
        <taxon>Microbacteriaceae</taxon>
        <taxon>Microbacterium</taxon>
    </lineage>
</organism>
<feature type="domain" description="Acyclic terpene utilisation N-terminal" evidence="1">
    <location>
        <begin position="77"/>
        <end position="418"/>
    </location>
</feature>
<dbReference type="EMBL" id="CP118157">
    <property type="protein sequence ID" value="WOF21653.1"/>
    <property type="molecule type" value="Genomic_DNA"/>
</dbReference>
<proteinExistence type="predicted"/>
<evidence type="ECO:0000313" key="2">
    <source>
        <dbReference type="EMBL" id="WOF21653.1"/>
    </source>
</evidence>
<evidence type="ECO:0000259" key="1">
    <source>
        <dbReference type="Pfam" id="PF07287"/>
    </source>
</evidence>
<evidence type="ECO:0000313" key="3">
    <source>
        <dbReference type="Proteomes" id="UP001305498"/>
    </source>
</evidence>
<dbReference type="Pfam" id="PF07287">
    <property type="entry name" value="AtuA"/>
    <property type="match status" value="1"/>
</dbReference>
<accession>A0AA97FEI6</accession>